<dbReference type="AlphaFoldDB" id="A0A370GGN7"/>
<dbReference type="SUPFAM" id="SSF81301">
    <property type="entry name" value="Nucleotidyltransferase"/>
    <property type="match status" value="1"/>
</dbReference>
<keyword evidence="2" id="KW-0963">Cytoplasm</keyword>
<evidence type="ECO:0000313" key="3">
    <source>
        <dbReference type="EMBL" id="RDI42827.1"/>
    </source>
</evidence>
<name>A0A370GGN7_9COXI</name>
<dbReference type="Gene3D" id="3.30.460.10">
    <property type="entry name" value="Beta Polymerase, domain 2"/>
    <property type="match status" value="1"/>
</dbReference>
<dbReference type="GO" id="GO:0090071">
    <property type="term" value="P:negative regulation of ribosome biogenesis"/>
    <property type="evidence" value="ECO:0007669"/>
    <property type="project" value="UniProtKB-UniRule"/>
</dbReference>
<keyword evidence="4" id="KW-1185">Reference proteome</keyword>
<dbReference type="Pfam" id="PF02410">
    <property type="entry name" value="RsfS"/>
    <property type="match status" value="1"/>
</dbReference>
<protein>
    <recommendedName>
        <fullName evidence="2">Ribosomal silencing factor RsfS</fullName>
    </recommendedName>
</protein>
<dbReference type="NCBIfam" id="TIGR00090">
    <property type="entry name" value="rsfS_iojap_ybeB"/>
    <property type="match status" value="1"/>
</dbReference>
<dbReference type="RefSeq" id="WP_114834490.1">
    <property type="nucleotide sequence ID" value="NZ_LR699114.1"/>
</dbReference>
<comment type="caution">
    <text evidence="3">The sequence shown here is derived from an EMBL/GenBank/DDBJ whole genome shotgun (WGS) entry which is preliminary data.</text>
</comment>
<dbReference type="PANTHER" id="PTHR21043">
    <property type="entry name" value="IOJAP SUPERFAMILY ORTHOLOG"/>
    <property type="match status" value="1"/>
</dbReference>
<comment type="subcellular location">
    <subcellularLocation>
        <location evidence="2">Cytoplasm</location>
    </subcellularLocation>
</comment>
<comment type="subunit">
    <text evidence="2">Interacts with ribosomal protein uL14 (rplN).</text>
</comment>
<dbReference type="Proteomes" id="UP000254720">
    <property type="component" value="Unassembled WGS sequence"/>
</dbReference>
<dbReference type="PANTHER" id="PTHR21043:SF0">
    <property type="entry name" value="MITOCHONDRIAL ASSEMBLY OF RIBOSOMAL LARGE SUBUNIT PROTEIN 1"/>
    <property type="match status" value="1"/>
</dbReference>
<dbReference type="GO" id="GO:0043023">
    <property type="term" value="F:ribosomal large subunit binding"/>
    <property type="evidence" value="ECO:0007669"/>
    <property type="project" value="TreeGrafter"/>
</dbReference>
<reference evidence="3 4" key="1">
    <citation type="submission" date="2018-07" db="EMBL/GenBank/DDBJ databases">
        <title>Genomic Encyclopedia of Type Strains, Phase IV (KMG-IV): sequencing the most valuable type-strain genomes for metagenomic binning, comparative biology and taxonomic classification.</title>
        <authorList>
            <person name="Goeker M."/>
        </authorList>
    </citation>
    <scope>NUCLEOTIDE SEQUENCE [LARGE SCALE GENOMIC DNA]</scope>
    <source>
        <strain evidence="3 4">DSM 16500</strain>
    </source>
</reference>
<evidence type="ECO:0000256" key="2">
    <source>
        <dbReference type="HAMAP-Rule" id="MF_01477"/>
    </source>
</evidence>
<evidence type="ECO:0000256" key="1">
    <source>
        <dbReference type="ARBA" id="ARBA00010574"/>
    </source>
</evidence>
<organism evidence="3 4">
    <name type="scientific">Aquicella lusitana</name>
    <dbReference type="NCBI Taxonomy" id="254246"/>
    <lineage>
        <taxon>Bacteria</taxon>
        <taxon>Pseudomonadati</taxon>
        <taxon>Pseudomonadota</taxon>
        <taxon>Gammaproteobacteria</taxon>
        <taxon>Legionellales</taxon>
        <taxon>Coxiellaceae</taxon>
        <taxon>Aquicella</taxon>
    </lineage>
</organism>
<sequence length="117" mass="13134">MKSEELRDLVVKALDDLKGIDIVTMDVRSLTSITDYMVICTGRSTRQVKALADNVAVSAKKMNATFVRTEGERESEWILVDLGDVVVHVMTPATRAFYGLEDLWEPVKELRENKSSS</sequence>
<proteinExistence type="inferred from homology"/>
<comment type="similarity">
    <text evidence="1 2">Belongs to the Iojap/RsfS family.</text>
</comment>
<dbReference type="EMBL" id="QQAX01000012">
    <property type="protein sequence ID" value="RDI42827.1"/>
    <property type="molecule type" value="Genomic_DNA"/>
</dbReference>
<gene>
    <name evidence="2" type="primary">rsfS</name>
    <name evidence="3" type="ORF">C8D86_11224</name>
</gene>
<dbReference type="GO" id="GO:0042256">
    <property type="term" value="P:cytosolic ribosome assembly"/>
    <property type="evidence" value="ECO:0007669"/>
    <property type="project" value="UniProtKB-UniRule"/>
</dbReference>
<dbReference type="OrthoDB" id="9793681at2"/>
<dbReference type="GO" id="GO:0005737">
    <property type="term" value="C:cytoplasm"/>
    <property type="evidence" value="ECO:0007669"/>
    <property type="project" value="UniProtKB-SubCell"/>
</dbReference>
<comment type="function">
    <text evidence="2">Functions as a ribosomal silencing factor. Interacts with ribosomal protein uL14 (rplN), blocking formation of intersubunit bridge B8. Prevents association of the 30S and 50S ribosomal subunits and the formation of functional ribosomes, thus repressing translation.</text>
</comment>
<evidence type="ECO:0000313" key="4">
    <source>
        <dbReference type="Proteomes" id="UP000254720"/>
    </source>
</evidence>
<accession>A0A370GGN7</accession>
<keyword evidence="2" id="KW-0810">Translation regulation</keyword>
<dbReference type="GO" id="GO:0017148">
    <property type="term" value="P:negative regulation of translation"/>
    <property type="evidence" value="ECO:0007669"/>
    <property type="project" value="UniProtKB-UniRule"/>
</dbReference>
<dbReference type="InterPro" id="IPR043519">
    <property type="entry name" value="NT_sf"/>
</dbReference>
<dbReference type="InterPro" id="IPR004394">
    <property type="entry name" value="Iojap/RsfS/C7orf30"/>
</dbReference>
<keyword evidence="2" id="KW-0678">Repressor</keyword>
<dbReference type="HAMAP" id="MF_01477">
    <property type="entry name" value="Iojap_RsfS"/>
    <property type="match status" value="1"/>
</dbReference>